<dbReference type="OrthoDB" id="209833at2"/>
<protein>
    <submittedName>
        <fullName evidence="2">Type II secretion system protein G</fullName>
    </submittedName>
</protein>
<accession>A0A517T668</accession>
<keyword evidence="3" id="KW-1185">Reference proteome</keyword>
<dbReference type="RefSeq" id="WP_145260522.1">
    <property type="nucleotide sequence ID" value="NZ_CP036316.1"/>
</dbReference>
<dbReference type="InterPro" id="IPR045584">
    <property type="entry name" value="Pilin-like"/>
</dbReference>
<dbReference type="NCBIfam" id="TIGR02532">
    <property type="entry name" value="IV_pilin_GFxxxE"/>
    <property type="match status" value="1"/>
</dbReference>
<dbReference type="EMBL" id="CP036316">
    <property type="protein sequence ID" value="QDT63869.1"/>
    <property type="molecule type" value="Genomic_DNA"/>
</dbReference>
<dbReference type="NCBIfam" id="TIGR04294">
    <property type="entry name" value="pre_pil_HX9DG"/>
    <property type="match status" value="1"/>
</dbReference>
<dbReference type="Pfam" id="PF07963">
    <property type="entry name" value="N_methyl"/>
    <property type="match status" value="1"/>
</dbReference>
<feature type="domain" description="DUF1559" evidence="1">
    <location>
        <begin position="33"/>
        <end position="287"/>
    </location>
</feature>
<evidence type="ECO:0000313" key="3">
    <source>
        <dbReference type="Proteomes" id="UP000319976"/>
    </source>
</evidence>
<evidence type="ECO:0000313" key="2">
    <source>
        <dbReference type="EMBL" id="QDT63869.1"/>
    </source>
</evidence>
<dbReference type="InterPro" id="IPR027558">
    <property type="entry name" value="Pre_pil_HX9DG_C"/>
</dbReference>
<reference evidence="2 3" key="1">
    <citation type="submission" date="2019-02" db="EMBL/GenBank/DDBJ databases">
        <title>Deep-cultivation of Planctomycetes and their phenomic and genomic characterization uncovers novel biology.</title>
        <authorList>
            <person name="Wiegand S."/>
            <person name="Jogler M."/>
            <person name="Boedeker C."/>
            <person name="Pinto D."/>
            <person name="Vollmers J."/>
            <person name="Rivas-Marin E."/>
            <person name="Kohn T."/>
            <person name="Peeters S.H."/>
            <person name="Heuer A."/>
            <person name="Rast P."/>
            <person name="Oberbeckmann S."/>
            <person name="Bunk B."/>
            <person name="Jeske O."/>
            <person name="Meyerdierks A."/>
            <person name="Storesund J.E."/>
            <person name="Kallscheuer N."/>
            <person name="Luecker S."/>
            <person name="Lage O.M."/>
            <person name="Pohl T."/>
            <person name="Merkel B.J."/>
            <person name="Hornburger P."/>
            <person name="Mueller R.-W."/>
            <person name="Bruemmer F."/>
            <person name="Labrenz M."/>
            <person name="Spormann A.M."/>
            <person name="Op den Camp H."/>
            <person name="Overmann J."/>
            <person name="Amann R."/>
            <person name="Jetten M.S.M."/>
            <person name="Mascher T."/>
            <person name="Medema M.H."/>
            <person name="Devos D.P."/>
            <person name="Kaster A.-K."/>
            <person name="Ovreas L."/>
            <person name="Rohde M."/>
            <person name="Galperin M.Y."/>
            <person name="Jogler C."/>
        </authorList>
    </citation>
    <scope>NUCLEOTIDE SEQUENCE [LARGE SCALE GENOMIC DNA]</scope>
    <source>
        <strain evidence="2 3">V22</strain>
    </source>
</reference>
<dbReference type="PANTHER" id="PTHR30093:SF2">
    <property type="entry name" value="TYPE II SECRETION SYSTEM PROTEIN H"/>
    <property type="match status" value="1"/>
</dbReference>
<dbReference type="KEGG" id="chya:V22_10950"/>
<dbReference type="Pfam" id="PF07596">
    <property type="entry name" value="SBP_bac_10"/>
    <property type="match status" value="1"/>
</dbReference>
<dbReference type="Gene3D" id="3.30.700.10">
    <property type="entry name" value="Glycoprotein, Type 4 Pilin"/>
    <property type="match status" value="1"/>
</dbReference>
<dbReference type="InterPro" id="IPR012902">
    <property type="entry name" value="N_methyl_site"/>
</dbReference>
<organism evidence="2 3">
    <name type="scientific">Calycomorphotria hydatis</name>
    <dbReference type="NCBI Taxonomy" id="2528027"/>
    <lineage>
        <taxon>Bacteria</taxon>
        <taxon>Pseudomonadati</taxon>
        <taxon>Planctomycetota</taxon>
        <taxon>Planctomycetia</taxon>
        <taxon>Planctomycetales</taxon>
        <taxon>Planctomycetaceae</taxon>
        <taxon>Calycomorphotria</taxon>
    </lineage>
</organism>
<dbReference type="PANTHER" id="PTHR30093">
    <property type="entry name" value="GENERAL SECRETION PATHWAY PROTEIN G"/>
    <property type="match status" value="1"/>
</dbReference>
<evidence type="ECO:0000259" key="1">
    <source>
        <dbReference type="Pfam" id="PF07596"/>
    </source>
</evidence>
<gene>
    <name evidence="2" type="primary">xcpT_14</name>
    <name evidence="2" type="ORF">V22_10950</name>
</gene>
<dbReference type="AlphaFoldDB" id="A0A517T668"/>
<dbReference type="SUPFAM" id="SSF54523">
    <property type="entry name" value="Pili subunits"/>
    <property type="match status" value="1"/>
</dbReference>
<proteinExistence type="predicted"/>
<dbReference type="InterPro" id="IPR011453">
    <property type="entry name" value="DUF1559"/>
</dbReference>
<name>A0A517T668_9PLAN</name>
<sequence length="325" mass="35855">MSSKRRIGFTLIELLVVIAIIAILIALLLPAVQQAREAARRTQCKNNLKQIGIALHNYHDSHRTLPPGAVYADPSYFGNAHWTWSSFILPFTEQAAFYKLLHVGDLPGWFGTGTQSLLTDPAAADFVNTALPMFRCPSDIGPDLSNHMENTATGVSCPTSNYVAACTSRIVRDSGYAWGAYENGVFYNNSRTRFRDVTDGLSNTIFVGERCYEIDGIEFRAGNVLLTWDSNRYWAGQRTWFSLREPINSLFGSANGRYESMSSLHVGGAQVLMGDGSVHFLSENIDLDRTTEGVAGHGSTIYNGETDSVLEYLVDREDGKAIGEF</sequence>
<dbReference type="Proteomes" id="UP000319976">
    <property type="component" value="Chromosome"/>
</dbReference>